<name>A0A7T2TY14_9BURK</name>
<reference evidence="3 4" key="1">
    <citation type="submission" date="2020-12" db="EMBL/GenBank/DDBJ databases">
        <title>FDA dAtabase for Regulatory Grade micrObial Sequences (FDA-ARGOS): Supporting development and validation of Infectious Disease Dx tests.</title>
        <authorList>
            <person name="Nelson B."/>
            <person name="Plummer A."/>
            <person name="Tallon L."/>
            <person name="Sadzewicz L."/>
            <person name="Zhao X."/>
            <person name="Boylan J."/>
            <person name="Ott S."/>
            <person name="Bowen H."/>
            <person name="Vavikolanu K."/>
            <person name="Mehta A."/>
            <person name="Aluvathingal J."/>
            <person name="Nadendla S."/>
            <person name="Myers T."/>
            <person name="Yan Y."/>
            <person name="Sichtig H."/>
        </authorList>
    </citation>
    <scope>NUCLEOTIDE SEQUENCE [LARGE SCALE GENOMIC DNA]</scope>
    <source>
        <strain evidence="3 4">FDAARGOS_899</strain>
    </source>
</reference>
<evidence type="ECO:0000259" key="2">
    <source>
        <dbReference type="Pfam" id="PF01757"/>
    </source>
</evidence>
<accession>A0A7T2TY14</accession>
<dbReference type="InterPro" id="IPR050879">
    <property type="entry name" value="Acyltransferase_3"/>
</dbReference>
<feature type="domain" description="Acyltransferase 3" evidence="2">
    <location>
        <begin position="5"/>
        <end position="358"/>
    </location>
</feature>
<feature type="transmembrane region" description="Helical" evidence="1">
    <location>
        <begin position="339"/>
        <end position="360"/>
    </location>
</feature>
<dbReference type="PANTHER" id="PTHR23028">
    <property type="entry name" value="ACETYLTRANSFERASE"/>
    <property type="match status" value="1"/>
</dbReference>
<feature type="transmembrane region" description="Helical" evidence="1">
    <location>
        <begin position="48"/>
        <end position="70"/>
    </location>
</feature>
<feature type="transmembrane region" description="Helical" evidence="1">
    <location>
        <begin position="271"/>
        <end position="288"/>
    </location>
</feature>
<dbReference type="GO" id="GO:0000271">
    <property type="term" value="P:polysaccharide biosynthetic process"/>
    <property type="evidence" value="ECO:0007669"/>
    <property type="project" value="TreeGrafter"/>
</dbReference>
<sequence>MKYVKLNLVRGISAILVAASHLRAATVIDYDSGVAGSILAKVFYFVTGLGHQAVMVFFVLSGFFVGGAVLRAGRDFSWANYLAARFARLWVVLLPCLLLTYGIDRVIMVVAPEVLSGAFAEQWHSAPHAGNYDSSLTTAIGNVFFVQTIMVPTFGSNGPLWSLSNEFWYYILFPFMTIAFGGIGKSPSMSQRIICAFSASLVILFIPIAMLQGYVVWLLGLAVLVVEWTGGRRIDRYFNALWPIATAFLLIALILSKTGHNQHANSGVDDLLIGLAFASLCAVLVSRADAKRKRAWFDNLSNTLADFSFSLYLSHFPLVILIGALFYTEGRMRLSTISIAIYFGWLAFLLIFGWIIWWIFERHTAAVRRRFEVLFSMVMARNRGAA</sequence>
<keyword evidence="3" id="KW-0808">Transferase</keyword>
<dbReference type="PANTHER" id="PTHR23028:SF53">
    <property type="entry name" value="ACYL_TRANSF_3 DOMAIN-CONTAINING PROTEIN"/>
    <property type="match status" value="1"/>
</dbReference>
<keyword evidence="1" id="KW-0812">Transmembrane</keyword>
<feature type="transmembrane region" description="Helical" evidence="1">
    <location>
        <begin position="82"/>
        <end position="103"/>
    </location>
</feature>
<dbReference type="GO" id="GO:0016020">
    <property type="term" value="C:membrane"/>
    <property type="evidence" value="ECO:0007669"/>
    <property type="project" value="TreeGrafter"/>
</dbReference>
<dbReference type="Pfam" id="PF01757">
    <property type="entry name" value="Acyl_transf_3"/>
    <property type="match status" value="1"/>
</dbReference>
<evidence type="ECO:0000256" key="1">
    <source>
        <dbReference type="SAM" id="Phobius"/>
    </source>
</evidence>
<feature type="transmembrane region" description="Helical" evidence="1">
    <location>
        <begin position="167"/>
        <end position="184"/>
    </location>
</feature>
<gene>
    <name evidence="3" type="ORF">I6G56_11045</name>
</gene>
<dbReference type="RefSeq" id="WP_009916345.1">
    <property type="nucleotide sequence ID" value="NZ_CP013380.1"/>
</dbReference>
<dbReference type="EMBL" id="CP065686">
    <property type="protein sequence ID" value="QPS42173.1"/>
    <property type="molecule type" value="Genomic_DNA"/>
</dbReference>
<keyword evidence="3" id="KW-0012">Acyltransferase</keyword>
<dbReference type="InterPro" id="IPR002656">
    <property type="entry name" value="Acyl_transf_3_dom"/>
</dbReference>
<dbReference type="KEGG" id="bhg:I6G56_11045"/>
<keyword evidence="1" id="KW-1133">Transmembrane helix</keyword>
<feature type="transmembrane region" description="Helical" evidence="1">
    <location>
        <begin position="237"/>
        <end position="256"/>
    </location>
</feature>
<feature type="transmembrane region" description="Helical" evidence="1">
    <location>
        <begin position="214"/>
        <end position="230"/>
    </location>
</feature>
<evidence type="ECO:0000313" key="3">
    <source>
        <dbReference type="EMBL" id="QPS42173.1"/>
    </source>
</evidence>
<evidence type="ECO:0000313" key="4">
    <source>
        <dbReference type="Proteomes" id="UP000594943"/>
    </source>
</evidence>
<proteinExistence type="predicted"/>
<keyword evidence="1" id="KW-0472">Membrane</keyword>
<protein>
    <submittedName>
        <fullName evidence="3">Acyltransferase</fullName>
    </submittedName>
</protein>
<dbReference type="Proteomes" id="UP000594943">
    <property type="component" value="Chromosome 1"/>
</dbReference>
<dbReference type="GO" id="GO:0016747">
    <property type="term" value="F:acyltransferase activity, transferring groups other than amino-acyl groups"/>
    <property type="evidence" value="ECO:0007669"/>
    <property type="project" value="InterPro"/>
</dbReference>
<organism evidence="3 4">
    <name type="scientific">Burkholderia humptydooensis</name>
    <dbReference type="NCBI Taxonomy" id="430531"/>
    <lineage>
        <taxon>Bacteria</taxon>
        <taxon>Pseudomonadati</taxon>
        <taxon>Pseudomonadota</taxon>
        <taxon>Betaproteobacteria</taxon>
        <taxon>Burkholderiales</taxon>
        <taxon>Burkholderiaceae</taxon>
        <taxon>Burkholderia</taxon>
        <taxon>pseudomallei group</taxon>
    </lineage>
</organism>
<dbReference type="AlphaFoldDB" id="A0A7T2TY14"/>
<feature type="transmembrane region" description="Helical" evidence="1">
    <location>
        <begin position="309"/>
        <end position="327"/>
    </location>
</feature>